<keyword evidence="3 6" id="KW-0479">Metal-binding</keyword>
<keyword evidence="10" id="KW-1185">Reference proteome</keyword>
<dbReference type="InterPro" id="IPR009040">
    <property type="entry name" value="Ferritin-like_diiron"/>
</dbReference>
<evidence type="ECO:0000259" key="8">
    <source>
        <dbReference type="PROSITE" id="PS50905"/>
    </source>
</evidence>
<dbReference type="GO" id="GO:0042802">
    <property type="term" value="F:identical protein binding"/>
    <property type="evidence" value="ECO:0007669"/>
    <property type="project" value="UniProtKB-ARBA"/>
</dbReference>
<feature type="binding site" evidence="6">
    <location>
        <position position="53"/>
    </location>
    <ligand>
        <name>Fe cation</name>
        <dbReference type="ChEBI" id="CHEBI:24875"/>
        <label>1</label>
    </ligand>
</feature>
<name>A0A5C6CC08_9BACT</name>
<dbReference type="InterPro" id="IPR012347">
    <property type="entry name" value="Ferritin-like"/>
</dbReference>
<feature type="binding site" evidence="6">
    <location>
        <position position="50"/>
    </location>
    <ligand>
        <name>Fe cation</name>
        <dbReference type="ChEBI" id="CHEBI:24875"/>
        <label>1</label>
    </ligand>
</feature>
<dbReference type="EC" id="1.16.3.2" evidence="7"/>
<dbReference type="EMBL" id="SJPT01000005">
    <property type="protein sequence ID" value="TWU22313.1"/>
    <property type="molecule type" value="Genomic_DNA"/>
</dbReference>
<gene>
    <name evidence="9" type="primary">ftnA</name>
    <name evidence="9" type="ORF">Pla52o_33690</name>
</gene>
<feature type="binding site" evidence="6">
    <location>
        <position position="17"/>
    </location>
    <ligand>
        <name>Fe cation</name>
        <dbReference type="ChEBI" id="CHEBI:24875"/>
        <label>1</label>
    </ligand>
</feature>
<dbReference type="Gene3D" id="1.20.1260.10">
    <property type="match status" value="1"/>
</dbReference>
<dbReference type="RefSeq" id="WP_146595502.1">
    <property type="nucleotide sequence ID" value="NZ_SJPT01000005.1"/>
</dbReference>
<dbReference type="PANTHER" id="PTHR11431:SF127">
    <property type="entry name" value="BACTERIAL NON-HEME FERRITIN"/>
    <property type="match status" value="1"/>
</dbReference>
<dbReference type="InterPro" id="IPR008331">
    <property type="entry name" value="Ferritin_DPS_dom"/>
</dbReference>
<dbReference type="OrthoDB" id="9801481at2"/>
<comment type="catalytic activity">
    <reaction evidence="7">
        <text>4 Fe(2+) + O2 + 6 H2O = 4 iron(III) oxide-hydroxide + 12 H(+)</text>
        <dbReference type="Rhea" id="RHEA:11972"/>
        <dbReference type="ChEBI" id="CHEBI:15377"/>
        <dbReference type="ChEBI" id="CHEBI:15378"/>
        <dbReference type="ChEBI" id="CHEBI:15379"/>
        <dbReference type="ChEBI" id="CHEBI:29033"/>
        <dbReference type="ChEBI" id="CHEBI:78619"/>
        <dbReference type="EC" id="1.16.3.2"/>
    </reaction>
</comment>
<feature type="domain" description="Ferritin-like diiron" evidence="8">
    <location>
        <begin position="1"/>
        <end position="145"/>
    </location>
</feature>
<dbReference type="GO" id="GO:0006826">
    <property type="term" value="P:iron ion transport"/>
    <property type="evidence" value="ECO:0007669"/>
    <property type="project" value="InterPro"/>
</dbReference>
<comment type="function">
    <text evidence="7">Iron-storage protein.</text>
</comment>
<evidence type="ECO:0000256" key="5">
    <source>
        <dbReference type="ARBA" id="ARBA00023004"/>
    </source>
</evidence>
<comment type="caution">
    <text evidence="9">The sequence shown here is derived from an EMBL/GenBank/DDBJ whole genome shotgun (WGS) entry which is preliminary data.</text>
</comment>
<evidence type="ECO:0000256" key="6">
    <source>
        <dbReference type="PIRSR" id="PIRSR601519-1"/>
    </source>
</evidence>
<feature type="binding site" evidence="6">
    <location>
        <position position="127"/>
    </location>
    <ligand>
        <name>Fe cation</name>
        <dbReference type="ChEBI" id="CHEBI:24875"/>
        <label>1</label>
    </ligand>
</feature>
<feature type="binding site" evidence="6">
    <location>
        <position position="94"/>
    </location>
    <ligand>
        <name>Fe cation</name>
        <dbReference type="ChEBI" id="CHEBI:24875"/>
        <label>1</label>
    </ligand>
</feature>
<dbReference type="PROSITE" id="PS50905">
    <property type="entry name" value="FERRITIN_LIKE"/>
    <property type="match status" value="1"/>
</dbReference>
<dbReference type="GO" id="GO:0004322">
    <property type="term" value="F:ferroxidase activity"/>
    <property type="evidence" value="ECO:0007669"/>
    <property type="project" value="TreeGrafter"/>
</dbReference>
<dbReference type="GO" id="GO:0005829">
    <property type="term" value="C:cytosol"/>
    <property type="evidence" value="ECO:0007669"/>
    <property type="project" value="TreeGrafter"/>
</dbReference>
<comment type="subcellular location">
    <subcellularLocation>
        <location evidence="7">Cytoplasm</location>
    </subcellularLocation>
</comment>
<proteinExistence type="inferred from homology"/>
<evidence type="ECO:0000256" key="3">
    <source>
        <dbReference type="ARBA" id="ARBA00022723"/>
    </source>
</evidence>
<evidence type="ECO:0000313" key="9">
    <source>
        <dbReference type="EMBL" id="TWU22313.1"/>
    </source>
</evidence>
<dbReference type="Proteomes" id="UP000316304">
    <property type="component" value="Unassembled WGS sequence"/>
</dbReference>
<dbReference type="InterPro" id="IPR001519">
    <property type="entry name" value="Ferritin"/>
</dbReference>
<evidence type="ECO:0000313" key="10">
    <source>
        <dbReference type="Proteomes" id="UP000316304"/>
    </source>
</evidence>
<evidence type="ECO:0000256" key="1">
    <source>
        <dbReference type="ARBA" id="ARBA00006950"/>
    </source>
</evidence>
<keyword evidence="4 9" id="KW-0560">Oxidoreductase</keyword>
<keyword evidence="5 6" id="KW-0408">Iron</keyword>
<evidence type="ECO:0000256" key="4">
    <source>
        <dbReference type="ARBA" id="ARBA00023002"/>
    </source>
</evidence>
<evidence type="ECO:0000256" key="7">
    <source>
        <dbReference type="RuleBase" id="RU361145"/>
    </source>
</evidence>
<sequence length="170" mass="19451">MSHQQVTDALNEQLCCELSSWYSYLAMSAWCSREQLSGCAGWLRAQAQEEYTHAMKIYDFLLARNVGVTLTQVDPPRENFASIVEIFDWALQQEKENTQRIDALFQLAMDQKAFASLVELQWFITEQVEEEQSARANLTRIKMVAEDPAAILDFDNTLAERSLPLNVTAH</sequence>
<evidence type="ECO:0000256" key="2">
    <source>
        <dbReference type="ARBA" id="ARBA00022434"/>
    </source>
</evidence>
<dbReference type="AlphaFoldDB" id="A0A5C6CC08"/>
<keyword evidence="2 7" id="KW-0409">Iron storage</keyword>
<dbReference type="GO" id="GO:0006879">
    <property type="term" value="P:intracellular iron ion homeostasis"/>
    <property type="evidence" value="ECO:0007669"/>
    <property type="project" value="UniProtKB-KW"/>
</dbReference>
<dbReference type="GO" id="GO:0008199">
    <property type="term" value="F:ferric iron binding"/>
    <property type="evidence" value="ECO:0007669"/>
    <property type="project" value="InterPro"/>
</dbReference>
<keyword evidence="7" id="KW-0963">Cytoplasm</keyword>
<dbReference type="CDD" id="cd01055">
    <property type="entry name" value="Nonheme_Ferritin"/>
    <property type="match status" value="1"/>
</dbReference>
<dbReference type="SUPFAM" id="SSF47240">
    <property type="entry name" value="Ferritin-like"/>
    <property type="match status" value="1"/>
</dbReference>
<comment type="similarity">
    <text evidence="1 7">Belongs to the ferritin family. Prokaryotic subfamily.</text>
</comment>
<dbReference type="Pfam" id="PF00210">
    <property type="entry name" value="Ferritin"/>
    <property type="match status" value="1"/>
</dbReference>
<dbReference type="PANTHER" id="PTHR11431">
    <property type="entry name" value="FERRITIN"/>
    <property type="match status" value="1"/>
</dbReference>
<protein>
    <recommendedName>
        <fullName evidence="7">Ferritin</fullName>
        <ecNumber evidence="7">1.16.3.2</ecNumber>
    </recommendedName>
</protein>
<dbReference type="GO" id="GO:0008198">
    <property type="term" value="F:ferrous iron binding"/>
    <property type="evidence" value="ECO:0007669"/>
    <property type="project" value="TreeGrafter"/>
</dbReference>
<dbReference type="InterPro" id="IPR041719">
    <property type="entry name" value="Ferritin_prok"/>
</dbReference>
<dbReference type="FunFam" id="1.20.1260.10:FF:000001">
    <property type="entry name" value="Non-heme ferritin"/>
    <property type="match status" value="1"/>
</dbReference>
<accession>A0A5C6CC08</accession>
<dbReference type="InterPro" id="IPR009078">
    <property type="entry name" value="Ferritin-like_SF"/>
</dbReference>
<reference evidence="9 10" key="1">
    <citation type="submission" date="2019-02" db="EMBL/GenBank/DDBJ databases">
        <title>Deep-cultivation of Planctomycetes and their phenomic and genomic characterization uncovers novel biology.</title>
        <authorList>
            <person name="Wiegand S."/>
            <person name="Jogler M."/>
            <person name="Boedeker C."/>
            <person name="Pinto D."/>
            <person name="Vollmers J."/>
            <person name="Rivas-Marin E."/>
            <person name="Kohn T."/>
            <person name="Peeters S.H."/>
            <person name="Heuer A."/>
            <person name="Rast P."/>
            <person name="Oberbeckmann S."/>
            <person name="Bunk B."/>
            <person name="Jeske O."/>
            <person name="Meyerdierks A."/>
            <person name="Storesund J.E."/>
            <person name="Kallscheuer N."/>
            <person name="Luecker S."/>
            <person name="Lage O.M."/>
            <person name="Pohl T."/>
            <person name="Merkel B.J."/>
            <person name="Hornburger P."/>
            <person name="Mueller R.-W."/>
            <person name="Bruemmer F."/>
            <person name="Labrenz M."/>
            <person name="Spormann A.M."/>
            <person name="Op Den Camp H."/>
            <person name="Overmann J."/>
            <person name="Amann R."/>
            <person name="Jetten M.S.M."/>
            <person name="Mascher T."/>
            <person name="Medema M.H."/>
            <person name="Devos D.P."/>
            <person name="Kaster A.-K."/>
            <person name="Ovreas L."/>
            <person name="Rohde M."/>
            <person name="Galperin M.Y."/>
            <person name="Jogler C."/>
        </authorList>
    </citation>
    <scope>NUCLEOTIDE SEQUENCE [LARGE SCALE GENOMIC DNA]</scope>
    <source>
        <strain evidence="9 10">Pla52o</strain>
    </source>
</reference>
<organism evidence="9 10">
    <name type="scientific">Novipirellula galeiformis</name>
    <dbReference type="NCBI Taxonomy" id="2528004"/>
    <lineage>
        <taxon>Bacteria</taxon>
        <taxon>Pseudomonadati</taxon>
        <taxon>Planctomycetota</taxon>
        <taxon>Planctomycetia</taxon>
        <taxon>Pirellulales</taxon>
        <taxon>Pirellulaceae</taxon>
        <taxon>Novipirellula</taxon>
    </lineage>
</organism>